<accession>A0ABV5CB87</accession>
<dbReference type="InterPro" id="IPR033932">
    <property type="entry name" value="YtcJ-like"/>
</dbReference>
<evidence type="ECO:0000256" key="1">
    <source>
        <dbReference type="SAM" id="SignalP"/>
    </source>
</evidence>
<dbReference type="Pfam" id="PF07969">
    <property type="entry name" value="Amidohydro_3"/>
    <property type="match status" value="1"/>
</dbReference>
<dbReference type="InterPro" id="IPR032466">
    <property type="entry name" value="Metal_Hydrolase"/>
</dbReference>
<evidence type="ECO:0000259" key="2">
    <source>
        <dbReference type="Pfam" id="PF07969"/>
    </source>
</evidence>
<dbReference type="Gene3D" id="3.10.310.70">
    <property type="match status" value="1"/>
</dbReference>
<dbReference type="RefSeq" id="WP_375556366.1">
    <property type="nucleotide sequence ID" value="NZ_JBBVGT010000002.1"/>
</dbReference>
<dbReference type="Proteomes" id="UP001580928">
    <property type="component" value="Unassembled WGS sequence"/>
</dbReference>
<organism evidence="3 4">
    <name type="scientific">Albibacterium profundi</name>
    <dbReference type="NCBI Taxonomy" id="3134906"/>
    <lineage>
        <taxon>Bacteria</taxon>
        <taxon>Pseudomonadati</taxon>
        <taxon>Bacteroidota</taxon>
        <taxon>Sphingobacteriia</taxon>
        <taxon>Sphingobacteriales</taxon>
        <taxon>Sphingobacteriaceae</taxon>
        <taxon>Albibacterium</taxon>
    </lineage>
</organism>
<dbReference type="SUPFAM" id="SSF51338">
    <property type="entry name" value="Composite domain of metallo-dependent hydrolases"/>
    <property type="match status" value="1"/>
</dbReference>
<proteinExistence type="predicted"/>
<dbReference type="InterPro" id="IPR011059">
    <property type="entry name" value="Metal-dep_hydrolase_composite"/>
</dbReference>
<evidence type="ECO:0000313" key="3">
    <source>
        <dbReference type="EMBL" id="MFB5944806.1"/>
    </source>
</evidence>
<gene>
    <name evidence="3" type="ORF">WKR92_03065</name>
</gene>
<dbReference type="CDD" id="cd01300">
    <property type="entry name" value="YtcJ_like"/>
    <property type="match status" value="1"/>
</dbReference>
<evidence type="ECO:0000313" key="4">
    <source>
        <dbReference type="Proteomes" id="UP001580928"/>
    </source>
</evidence>
<dbReference type="EMBL" id="JBBVGT010000002">
    <property type="protein sequence ID" value="MFB5944806.1"/>
    <property type="molecule type" value="Genomic_DNA"/>
</dbReference>
<feature type="signal peptide" evidence="1">
    <location>
        <begin position="1"/>
        <end position="19"/>
    </location>
</feature>
<sequence length="549" mass="60835">MKRHPLLNSLVICLTILMAACSSKTNVDLIVHNANIYTVDSLFSTAEAFAVADGKFIEIGTSEDILNNYQAAETIDAEGKPVYPGFYDSHAHFFGLGSTLDQADLINTQSFEEVVERLRAFHEANPDNKWILGRGWDQNKWPGKEFPDNHLLNEAFPETPIYLTRIDGHAAIVNDKALELSGVTKPREIEGGLFVADNNRLTGVLIDNAMGVVRRNIPDPTEADLTRQLLKAQDSCVSVGLTTIADAGLSINQIDLLKKLYESGDLKIRDYAMVALSERNLQHYQKEGTYASDRLNVRSFKLMADGALGSRGACLLHPYSDASTSGFLLLSPSKLDSVVGVLSETDFQINTHAIGDSANRIMLDVYGKYLKGENDRRWRIEHAQIIAPTDFEKFAAYSIIPSVQPTHATSDMYWAEDRLGAERMKGAYAYKDLLEAYGMLALGSDFPVEHFNPLYGFHAAVARVDANNQPEGGFQLEDAISREEALKGMTIWSAFASFQEDTHGSIENGKVADFVILEQDIMEIPDEQLRNVKVSRTVIGGETVFRLNK</sequence>
<keyword evidence="1" id="KW-0732">Signal</keyword>
<keyword evidence="3" id="KW-0378">Hydrolase</keyword>
<dbReference type="GO" id="GO:0016787">
    <property type="term" value="F:hydrolase activity"/>
    <property type="evidence" value="ECO:0007669"/>
    <property type="project" value="UniProtKB-KW"/>
</dbReference>
<dbReference type="PANTHER" id="PTHR22642">
    <property type="entry name" value="IMIDAZOLONEPROPIONASE"/>
    <property type="match status" value="1"/>
</dbReference>
<dbReference type="SUPFAM" id="SSF51556">
    <property type="entry name" value="Metallo-dependent hydrolases"/>
    <property type="match status" value="1"/>
</dbReference>
<dbReference type="Gene3D" id="2.30.40.10">
    <property type="entry name" value="Urease, subunit C, domain 1"/>
    <property type="match status" value="1"/>
</dbReference>
<dbReference type="PROSITE" id="PS51257">
    <property type="entry name" value="PROKAR_LIPOPROTEIN"/>
    <property type="match status" value="1"/>
</dbReference>
<feature type="chain" id="PRO_5045690385" evidence="1">
    <location>
        <begin position="20"/>
        <end position="549"/>
    </location>
</feature>
<dbReference type="Gene3D" id="3.20.20.140">
    <property type="entry name" value="Metal-dependent hydrolases"/>
    <property type="match status" value="1"/>
</dbReference>
<name>A0ABV5CB87_9SPHI</name>
<protein>
    <submittedName>
        <fullName evidence="3">Amidohydrolase</fullName>
        <ecNumber evidence="3">3.5.-.-</ecNumber>
    </submittedName>
</protein>
<feature type="domain" description="Amidohydrolase 3" evidence="2">
    <location>
        <begin position="73"/>
        <end position="545"/>
    </location>
</feature>
<dbReference type="InterPro" id="IPR013108">
    <property type="entry name" value="Amidohydro_3"/>
</dbReference>
<keyword evidence="4" id="KW-1185">Reference proteome</keyword>
<dbReference type="PANTHER" id="PTHR22642:SF2">
    <property type="entry name" value="PROTEIN LONG AFTER FAR-RED 3"/>
    <property type="match status" value="1"/>
</dbReference>
<dbReference type="EC" id="3.5.-.-" evidence="3"/>
<comment type="caution">
    <text evidence="3">The sequence shown here is derived from an EMBL/GenBank/DDBJ whole genome shotgun (WGS) entry which is preliminary data.</text>
</comment>
<reference evidence="3 4" key="1">
    <citation type="submission" date="2024-04" db="EMBL/GenBank/DDBJ databases">
        <title>Albibacterium profundi sp. nov., isolated from sediment of the Challenger Deep of Mariana Trench.</title>
        <authorList>
            <person name="Wang Y."/>
        </authorList>
    </citation>
    <scope>NUCLEOTIDE SEQUENCE [LARGE SCALE GENOMIC DNA]</scope>
    <source>
        <strain evidence="3 4">RHL897</strain>
    </source>
</reference>